<evidence type="ECO:0008006" key="10">
    <source>
        <dbReference type="Google" id="ProtNLM"/>
    </source>
</evidence>
<organism evidence="8 9">
    <name type="scientific">Citrus sinensis</name>
    <name type="common">Sweet orange</name>
    <name type="synonym">Citrus aurantium var. sinensis</name>
    <dbReference type="NCBI Taxonomy" id="2711"/>
    <lineage>
        <taxon>Eukaryota</taxon>
        <taxon>Viridiplantae</taxon>
        <taxon>Streptophyta</taxon>
        <taxon>Embryophyta</taxon>
        <taxon>Tracheophyta</taxon>
        <taxon>Spermatophyta</taxon>
        <taxon>Magnoliopsida</taxon>
        <taxon>eudicotyledons</taxon>
        <taxon>Gunneridae</taxon>
        <taxon>Pentapetalae</taxon>
        <taxon>rosids</taxon>
        <taxon>malvids</taxon>
        <taxon>Sapindales</taxon>
        <taxon>Rutaceae</taxon>
        <taxon>Aurantioideae</taxon>
        <taxon>Citrus</taxon>
    </lineage>
</organism>
<dbReference type="Gene3D" id="3.80.10.10">
    <property type="entry name" value="Ribonuclease Inhibitor"/>
    <property type="match status" value="2"/>
</dbReference>
<dbReference type="PANTHER" id="PTHR45974:SF115">
    <property type="entry name" value="PROTEIN KINASE DOMAIN-CONTAINING PROTEIN"/>
    <property type="match status" value="1"/>
</dbReference>
<proteinExistence type="predicted"/>
<dbReference type="GO" id="GO:0016020">
    <property type="term" value="C:membrane"/>
    <property type="evidence" value="ECO:0007669"/>
    <property type="project" value="UniProtKB-SubCell"/>
</dbReference>
<name>A0A067FF97_CITSI</name>
<evidence type="ECO:0000313" key="8">
    <source>
        <dbReference type="EMBL" id="KDO64790.1"/>
    </source>
</evidence>
<dbReference type="Pfam" id="PF13855">
    <property type="entry name" value="LRR_8"/>
    <property type="match status" value="1"/>
</dbReference>
<accession>A0A067FF97</accession>
<dbReference type="SMR" id="A0A067FF97"/>
<dbReference type="STRING" id="2711.A0A067FF97"/>
<evidence type="ECO:0000256" key="3">
    <source>
        <dbReference type="ARBA" id="ARBA00022729"/>
    </source>
</evidence>
<dbReference type="AlphaFoldDB" id="A0A067FF97"/>
<gene>
    <name evidence="8" type="ORF">CISIN_1g045233mg</name>
</gene>
<keyword evidence="6" id="KW-0325">Glycoprotein</keyword>
<dbReference type="Proteomes" id="UP000027120">
    <property type="component" value="Unassembled WGS sequence"/>
</dbReference>
<dbReference type="InterPro" id="IPR032675">
    <property type="entry name" value="LRR_dom_sf"/>
</dbReference>
<evidence type="ECO:0000256" key="5">
    <source>
        <dbReference type="ARBA" id="ARBA00023136"/>
    </source>
</evidence>
<dbReference type="PROSITE" id="PS51450">
    <property type="entry name" value="LRR"/>
    <property type="match status" value="1"/>
</dbReference>
<keyword evidence="5" id="KW-0472">Membrane</keyword>
<keyword evidence="4" id="KW-0677">Repeat</keyword>
<dbReference type="SUPFAM" id="SSF52058">
    <property type="entry name" value="L domain-like"/>
    <property type="match status" value="1"/>
</dbReference>
<evidence type="ECO:0000313" key="9">
    <source>
        <dbReference type="Proteomes" id="UP000027120"/>
    </source>
</evidence>
<evidence type="ECO:0000256" key="6">
    <source>
        <dbReference type="ARBA" id="ARBA00023180"/>
    </source>
</evidence>
<dbReference type="Pfam" id="PF00560">
    <property type="entry name" value="LRR_1"/>
    <property type="match status" value="1"/>
</dbReference>
<feature type="chain" id="PRO_5001641074" description="Leucine-rich repeat-containing N-terminal plant-type domain-containing protein" evidence="7">
    <location>
        <begin position="20"/>
        <end position="325"/>
    </location>
</feature>
<evidence type="ECO:0000256" key="2">
    <source>
        <dbReference type="ARBA" id="ARBA00022614"/>
    </source>
</evidence>
<evidence type="ECO:0000256" key="7">
    <source>
        <dbReference type="SAM" id="SignalP"/>
    </source>
</evidence>
<dbReference type="PANTHER" id="PTHR45974">
    <property type="entry name" value="RECEPTOR-LIKE PROTEIN 55"/>
    <property type="match status" value="1"/>
</dbReference>
<dbReference type="EMBL" id="KK784905">
    <property type="protein sequence ID" value="KDO64790.1"/>
    <property type="molecule type" value="Genomic_DNA"/>
</dbReference>
<protein>
    <recommendedName>
        <fullName evidence="10">Leucine-rich repeat-containing N-terminal plant-type domain-containing protein</fullName>
    </recommendedName>
</protein>
<reference evidence="8 9" key="1">
    <citation type="submission" date="2014-04" db="EMBL/GenBank/DDBJ databases">
        <authorList>
            <consortium name="International Citrus Genome Consortium"/>
            <person name="Gmitter F."/>
            <person name="Chen C."/>
            <person name="Farmerie W."/>
            <person name="Harkins T."/>
            <person name="Desany B."/>
            <person name="Mohiuddin M."/>
            <person name="Kodira C."/>
            <person name="Borodovsky M."/>
            <person name="Lomsadze A."/>
            <person name="Burns P."/>
            <person name="Jenkins J."/>
            <person name="Prochnik S."/>
            <person name="Shu S."/>
            <person name="Chapman J."/>
            <person name="Pitluck S."/>
            <person name="Schmutz J."/>
            <person name="Rokhsar D."/>
        </authorList>
    </citation>
    <scope>NUCLEOTIDE SEQUENCE</scope>
</reference>
<dbReference type="FunFam" id="3.80.10.10:FF:000400">
    <property type="entry name" value="Nuclear pore complex protein NUP107"/>
    <property type="match status" value="1"/>
</dbReference>
<dbReference type="PRINTS" id="PR00019">
    <property type="entry name" value="LEURICHRPT"/>
</dbReference>
<dbReference type="InterPro" id="IPR001611">
    <property type="entry name" value="Leu-rich_rpt"/>
</dbReference>
<evidence type="ECO:0000256" key="1">
    <source>
        <dbReference type="ARBA" id="ARBA00004370"/>
    </source>
</evidence>
<sequence>SIFRLVALAWVVIFATAFAFSPIQLETKALLDTGWWNSSFWMANYSSDHCKWIGITCNSAGSIIGLNLSWYDVDLNAQAQLSQLNFSCFPNLESLRIQAYYYGFTGSIPSDISALSKLQLLDLSLNRLSGTIPSNIGNLRNLVHLDLGNNNLTGPIPSTLARLTNLKYLDLKVTSMKNLTWLDISNNKIEGSIPGELTELSRPDCLSLSANKLSGPVPFSNKQLSTMYIVRLSPNKGLGSNFIIVLACLLAVKRKYKKPILKANATNRIDVFSIWNYDRSIVYEDLIEATEGFDYLIQFPKFESFALSFLFRSSTGTFLIIIFYL</sequence>
<keyword evidence="3 7" id="KW-0732">Signal</keyword>
<evidence type="ECO:0000256" key="4">
    <source>
        <dbReference type="ARBA" id="ARBA00022737"/>
    </source>
</evidence>
<feature type="non-terminal residue" evidence="8">
    <location>
        <position position="1"/>
    </location>
</feature>
<feature type="signal peptide" evidence="7">
    <location>
        <begin position="1"/>
        <end position="19"/>
    </location>
</feature>
<comment type="subcellular location">
    <subcellularLocation>
        <location evidence="1">Membrane</location>
    </subcellularLocation>
</comment>
<keyword evidence="2" id="KW-0433">Leucine-rich repeat</keyword>
<keyword evidence="9" id="KW-1185">Reference proteome</keyword>